<dbReference type="CDD" id="cd12408">
    <property type="entry name" value="RRM_eIF3G_like"/>
    <property type="match status" value="1"/>
</dbReference>
<proteinExistence type="inferred from homology"/>
<sequence length="492" mass="53428">MRLAIFITRLYAIYSRSTGILVFGVLLLAGEIAVKIWAFTDGTSVDLPEGLVGCILVGRSHIRFTFTWIAELVFDATIFSMTLCRVILHNRLRKGGTASLLNLILRDGVVYFAVIFAANVVTVVMFLAAPPNIKAFNASFSTLVTNLMVSRLVLNLRTAGSVFTSQGCITGLETYGSYPARRQHFGPPDFALQTNTSEMTNIVGGARVPKTSWADDVDELELPKNEEFVDENGIRTTIEYTLNDEGKKVKITRRIKRTLQKSVVDHAVAERQKWAKFGAEKGNKPGPDRATTTVGENVSLKLSAGNKQSEAEQAPEESMKSRVKAAGAGKVVCRLCKGDHFTAKCPYKDTLGGLENSGPGPDEDLGTGPDTTAPAASTGGKYVPPSMRAGARAPGESMRGVGGSREDLPTLRVTNISEDTQENDLRELFGVFGRVARVYVGRDRETGAGKGFAFVSFEEKAVAQRAIDKVHGRGYDNLILSVQWSQPRPDGR</sequence>
<dbReference type="SMART" id="SM00360">
    <property type="entry name" value="RRM"/>
    <property type="match status" value="1"/>
</dbReference>
<name>A0A9W8N233_9AGAR</name>
<reference evidence="10" key="1">
    <citation type="submission" date="2022-07" db="EMBL/GenBank/DDBJ databases">
        <title>Genome Sequence of Agrocybe chaxingu.</title>
        <authorList>
            <person name="Buettner E."/>
        </authorList>
    </citation>
    <scope>NUCLEOTIDE SEQUENCE</scope>
    <source>
        <strain evidence="10">MP-N11</strain>
    </source>
</reference>
<dbReference type="GO" id="GO:0005852">
    <property type="term" value="C:eukaryotic translation initiation factor 3 complex"/>
    <property type="evidence" value="ECO:0007669"/>
    <property type="project" value="UniProtKB-UniRule"/>
</dbReference>
<dbReference type="InterPro" id="IPR035979">
    <property type="entry name" value="RBD_domain_sf"/>
</dbReference>
<accession>A0A9W8N233</accession>
<dbReference type="OrthoDB" id="639027at2759"/>
<dbReference type="Pfam" id="PF00076">
    <property type="entry name" value="RRM_1"/>
    <property type="match status" value="1"/>
</dbReference>
<keyword evidence="1 5" id="KW-0963">Cytoplasm</keyword>
<dbReference type="AlphaFoldDB" id="A0A9W8N233"/>
<dbReference type="GO" id="GO:0016282">
    <property type="term" value="C:eukaryotic 43S preinitiation complex"/>
    <property type="evidence" value="ECO:0007669"/>
    <property type="project" value="UniProtKB-UniRule"/>
</dbReference>
<keyword evidence="11" id="KW-1185">Reference proteome</keyword>
<evidence type="ECO:0000259" key="9">
    <source>
        <dbReference type="PROSITE" id="PS50102"/>
    </source>
</evidence>
<keyword evidence="2 5" id="KW-0396">Initiation factor</keyword>
<keyword evidence="8" id="KW-1133">Transmembrane helix</keyword>
<feature type="region of interest" description="Disordered" evidence="7">
    <location>
        <begin position="302"/>
        <end position="322"/>
    </location>
</feature>
<comment type="similarity">
    <text evidence="5">Belongs to the eIF-3 subunit G family.</text>
</comment>
<dbReference type="SUPFAM" id="SSF54928">
    <property type="entry name" value="RNA-binding domain, RBD"/>
    <property type="match status" value="1"/>
</dbReference>
<comment type="subunit">
    <text evidence="5">Component of the eukaryotic translation initiation factor 3 (eIF-3) complex.</text>
</comment>
<evidence type="ECO:0000313" key="11">
    <source>
        <dbReference type="Proteomes" id="UP001148786"/>
    </source>
</evidence>
<feature type="domain" description="RRM" evidence="9">
    <location>
        <begin position="409"/>
        <end position="487"/>
    </location>
</feature>
<protein>
    <recommendedName>
        <fullName evidence="5">Eukaryotic translation initiation factor 3 subunit G</fullName>
        <shortName evidence="5">eIF3g</shortName>
    </recommendedName>
    <alternativeName>
        <fullName evidence="5">Eukaryotic translation initiation factor 3 RNA-binding subunit</fullName>
        <shortName evidence="5">eIF-3 RNA-binding subunit</shortName>
    </alternativeName>
    <alternativeName>
        <fullName evidence="5">Translation initiation factor eIF3 p33 subunit homolog</fullName>
        <shortName evidence="5">eIF3 p33 homolog</shortName>
    </alternativeName>
</protein>
<dbReference type="InterPro" id="IPR024675">
    <property type="entry name" value="eIF3g_N"/>
</dbReference>
<evidence type="ECO:0000256" key="6">
    <source>
        <dbReference type="PROSITE-ProRule" id="PRU00176"/>
    </source>
</evidence>
<feature type="region of interest" description="Disordered" evidence="7">
    <location>
        <begin position="354"/>
        <end position="407"/>
    </location>
</feature>
<feature type="transmembrane region" description="Helical" evidence="8">
    <location>
        <begin position="66"/>
        <end position="88"/>
    </location>
</feature>
<comment type="subcellular location">
    <subcellularLocation>
        <location evidence="5">Cytoplasm</location>
    </subcellularLocation>
</comment>
<dbReference type="Gene3D" id="3.30.70.330">
    <property type="match status" value="1"/>
</dbReference>
<keyword evidence="8" id="KW-0812">Transmembrane</keyword>
<gene>
    <name evidence="5" type="primary">TIF35</name>
    <name evidence="10" type="ORF">NLJ89_g329</name>
</gene>
<evidence type="ECO:0000256" key="3">
    <source>
        <dbReference type="ARBA" id="ARBA00022884"/>
    </source>
</evidence>
<dbReference type="GO" id="GO:0033290">
    <property type="term" value="C:eukaryotic 48S preinitiation complex"/>
    <property type="evidence" value="ECO:0007669"/>
    <property type="project" value="UniProtKB-UniRule"/>
</dbReference>
<dbReference type="InterPro" id="IPR017334">
    <property type="entry name" value="eIF3_g"/>
</dbReference>
<evidence type="ECO:0000256" key="5">
    <source>
        <dbReference type="HAMAP-Rule" id="MF_03006"/>
    </source>
</evidence>
<keyword evidence="8" id="KW-0472">Membrane</keyword>
<dbReference type="InterPro" id="IPR012677">
    <property type="entry name" value="Nucleotide-bd_a/b_plait_sf"/>
</dbReference>
<organism evidence="10 11">
    <name type="scientific">Agrocybe chaxingu</name>
    <dbReference type="NCBI Taxonomy" id="84603"/>
    <lineage>
        <taxon>Eukaryota</taxon>
        <taxon>Fungi</taxon>
        <taxon>Dikarya</taxon>
        <taxon>Basidiomycota</taxon>
        <taxon>Agaricomycotina</taxon>
        <taxon>Agaricomycetes</taxon>
        <taxon>Agaricomycetidae</taxon>
        <taxon>Agaricales</taxon>
        <taxon>Agaricineae</taxon>
        <taxon>Strophariaceae</taxon>
        <taxon>Agrocybe</taxon>
    </lineage>
</organism>
<evidence type="ECO:0000256" key="8">
    <source>
        <dbReference type="SAM" id="Phobius"/>
    </source>
</evidence>
<dbReference type="EMBL" id="JANKHO010000012">
    <property type="protein sequence ID" value="KAJ3517706.1"/>
    <property type="molecule type" value="Genomic_DNA"/>
</dbReference>
<dbReference type="GO" id="GO:0003743">
    <property type="term" value="F:translation initiation factor activity"/>
    <property type="evidence" value="ECO:0007669"/>
    <property type="project" value="UniProtKB-UniRule"/>
</dbReference>
<evidence type="ECO:0000256" key="2">
    <source>
        <dbReference type="ARBA" id="ARBA00022540"/>
    </source>
</evidence>
<dbReference type="InterPro" id="IPR034240">
    <property type="entry name" value="eIF3G_RRM"/>
</dbReference>
<comment type="caution">
    <text evidence="10">The sequence shown here is derived from an EMBL/GenBank/DDBJ whole genome shotgun (WGS) entry which is preliminary data.</text>
</comment>
<dbReference type="PANTHER" id="PTHR10352">
    <property type="entry name" value="EUKARYOTIC TRANSLATION INITIATION FACTOR 3 SUBUNIT G"/>
    <property type="match status" value="1"/>
</dbReference>
<keyword evidence="4 5" id="KW-0648">Protein biosynthesis</keyword>
<keyword evidence="3 6" id="KW-0694">RNA-binding</keyword>
<dbReference type="InterPro" id="IPR000504">
    <property type="entry name" value="RRM_dom"/>
</dbReference>
<dbReference type="Proteomes" id="UP001148786">
    <property type="component" value="Unassembled WGS sequence"/>
</dbReference>
<evidence type="ECO:0000256" key="4">
    <source>
        <dbReference type="ARBA" id="ARBA00022917"/>
    </source>
</evidence>
<evidence type="ECO:0000313" key="10">
    <source>
        <dbReference type="EMBL" id="KAJ3517706.1"/>
    </source>
</evidence>
<evidence type="ECO:0000256" key="7">
    <source>
        <dbReference type="SAM" id="MobiDB-lite"/>
    </source>
</evidence>
<dbReference type="CDD" id="cd12933">
    <property type="entry name" value="eIF3G"/>
    <property type="match status" value="1"/>
</dbReference>
<dbReference type="PROSITE" id="PS50102">
    <property type="entry name" value="RRM"/>
    <property type="match status" value="1"/>
</dbReference>
<dbReference type="Pfam" id="PF12353">
    <property type="entry name" value="eIF3g"/>
    <property type="match status" value="1"/>
</dbReference>
<feature type="transmembrane region" description="Helical" evidence="8">
    <location>
        <begin position="109"/>
        <end position="129"/>
    </location>
</feature>
<dbReference type="GO" id="GO:0003723">
    <property type="term" value="F:RNA binding"/>
    <property type="evidence" value="ECO:0007669"/>
    <property type="project" value="UniProtKB-UniRule"/>
</dbReference>
<dbReference type="HAMAP" id="MF_03006">
    <property type="entry name" value="eIF3g"/>
    <property type="match status" value="1"/>
</dbReference>
<dbReference type="GO" id="GO:0001732">
    <property type="term" value="P:formation of cytoplasmic translation initiation complex"/>
    <property type="evidence" value="ECO:0007669"/>
    <property type="project" value="UniProtKB-UniRule"/>
</dbReference>
<feature type="transmembrane region" description="Helical" evidence="8">
    <location>
        <begin position="20"/>
        <end position="39"/>
    </location>
</feature>
<evidence type="ECO:0000256" key="1">
    <source>
        <dbReference type="ARBA" id="ARBA00022490"/>
    </source>
</evidence>
<comment type="function">
    <text evidence="5">RNA-binding component of the eukaryotic translation initiation factor 3 (eIF-3) complex, which is involved in protein synthesis of a specialized repertoire of mRNAs and, together with other initiation factors, stimulates binding of mRNA and methionyl-tRNAi to the 40S ribosome. The eIF-3 complex specifically targets and initiates translation of a subset of mRNAs involved in cell proliferation. This subunit can bind 18S rRNA.</text>
</comment>